<dbReference type="Pfam" id="PF13410">
    <property type="entry name" value="GST_C_2"/>
    <property type="match status" value="1"/>
</dbReference>
<protein>
    <submittedName>
        <fullName evidence="4">Glutathione S-transferase</fullName>
    </submittedName>
</protein>
<dbReference type="InterPro" id="IPR004045">
    <property type="entry name" value="Glutathione_S-Trfase_N"/>
</dbReference>
<accession>A0AAN6P4P0</accession>
<evidence type="ECO:0000313" key="4">
    <source>
        <dbReference type="EMBL" id="KAK4031614.1"/>
    </source>
</evidence>
<evidence type="ECO:0000256" key="1">
    <source>
        <dbReference type="ARBA" id="ARBA00007409"/>
    </source>
</evidence>
<keyword evidence="5" id="KW-1185">Reference proteome</keyword>
<dbReference type="SUPFAM" id="SSF47616">
    <property type="entry name" value="GST C-terminal domain-like"/>
    <property type="match status" value="1"/>
</dbReference>
<sequence length="283" mass="32352">MSTIDTSITPTPTGAAGRLAAAHSSPQPLTLYGSWFCPFVQRVWMVLHEKNIPHHYVEINPYKKEKHFLEMNPRGLVPTVTIELSDGKKEWLDEMYSDEKKYGGRLLPAGDGEREVFERARCRLWMNHVATRVVPGFYRLLQWTEAAEDGSSKQEKTIEEVRGEFLAAVKAFAREMLESDAGKGGPWFLGERFSLVDVMFAPWAKRLWLIDHYKPGGVGIPGKGERGEDEEVWARWDKWYEAVVERESVKATWSDEDRYIESEVGQATRKGQEFALRTARAAN</sequence>
<feature type="domain" description="GST C-terminal" evidence="3">
    <location>
        <begin position="115"/>
        <end position="274"/>
    </location>
</feature>
<reference evidence="5" key="1">
    <citation type="journal article" date="2023" name="Mol. Phylogenet. Evol.">
        <title>Genome-scale phylogeny and comparative genomics of the fungal order Sordariales.</title>
        <authorList>
            <person name="Hensen N."/>
            <person name="Bonometti L."/>
            <person name="Westerberg I."/>
            <person name="Brannstrom I.O."/>
            <person name="Guillou S."/>
            <person name="Cros-Aarteil S."/>
            <person name="Calhoun S."/>
            <person name="Haridas S."/>
            <person name="Kuo A."/>
            <person name="Mondo S."/>
            <person name="Pangilinan J."/>
            <person name="Riley R."/>
            <person name="LaButti K."/>
            <person name="Andreopoulos B."/>
            <person name="Lipzen A."/>
            <person name="Chen C."/>
            <person name="Yan M."/>
            <person name="Daum C."/>
            <person name="Ng V."/>
            <person name="Clum A."/>
            <person name="Steindorff A."/>
            <person name="Ohm R.A."/>
            <person name="Martin F."/>
            <person name="Silar P."/>
            <person name="Natvig D.O."/>
            <person name="Lalanne C."/>
            <person name="Gautier V."/>
            <person name="Ament-Velasquez S.L."/>
            <person name="Kruys A."/>
            <person name="Hutchinson M.I."/>
            <person name="Powell A.J."/>
            <person name="Barry K."/>
            <person name="Miller A.N."/>
            <person name="Grigoriev I.V."/>
            <person name="Debuchy R."/>
            <person name="Gladieux P."/>
            <person name="Hiltunen Thoren M."/>
            <person name="Johannesson H."/>
        </authorList>
    </citation>
    <scope>NUCLEOTIDE SEQUENCE [LARGE SCALE GENOMIC DNA]</scope>
    <source>
        <strain evidence="5">CBS 284.82</strain>
    </source>
</reference>
<dbReference type="InterPro" id="IPR036282">
    <property type="entry name" value="Glutathione-S-Trfase_C_sf"/>
</dbReference>
<dbReference type="CDD" id="cd00299">
    <property type="entry name" value="GST_C_family"/>
    <property type="match status" value="1"/>
</dbReference>
<evidence type="ECO:0000313" key="5">
    <source>
        <dbReference type="Proteomes" id="UP001303115"/>
    </source>
</evidence>
<dbReference type="InterPro" id="IPR010987">
    <property type="entry name" value="Glutathione-S-Trfase_C-like"/>
</dbReference>
<dbReference type="EMBL" id="MU854747">
    <property type="protein sequence ID" value="KAK4031614.1"/>
    <property type="molecule type" value="Genomic_DNA"/>
</dbReference>
<dbReference type="InterPro" id="IPR040079">
    <property type="entry name" value="Glutathione_S-Trfase"/>
</dbReference>
<dbReference type="AlphaFoldDB" id="A0AAN6P4P0"/>
<gene>
    <name evidence="4" type="ORF">C8A01DRAFT_51363</name>
</gene>
<dbReference type="GO" id="GO:0005737">
    <property type="term" value="C:cytoplasm"/>
    <property type="evidence" value="ECO:0007669"/>
    <property type="project" value="TreeGrafter"/>
</dbReference>
<dbReference type="CDD" id="cd00570">
    <property type="entry name" value="GST_N_family"/>
    <property type="match status" value="1"/>
</dbReference>
<dbReference type="Pfam" id="PF13409">
    <property type="entry name" value="GST_N_2"/>
    <property type="match status" value="1"/>
</dbReference>
<dbReference type="SUPFAM" id="SSF52833">
    <property type="entry name" value="Thioredoxin-like"/>
    <property type="match status" value="1"/>
</dbReference>
<dbReference type="PROSITE" id="PS50404">
    <property type="entry name" value="GST_NTER"/>
    <property type="match status" value="1"/>
</dbReference>
<evidence type="ECO:0000259" key="2">
    <source>
        <dbReference type="PROSITE" id="PS50404"/>
    </source>
</evidence>
<dbReference type="Gene3D" id="1.20.1050.10">
    <property type="match status" value="1"/>
</dbReference>
<organism evidence="4 5">
    <name type="scientific">Parachaetomium inaequale</name>
    <dbReference type="NCBI Taxonomy" id="2588326"/>
    <lineage>
        <taxon>Eukaryota</taxon>
        <taxon>Fungi</taxon>
        <taxon>Dikarya</taxon>
        <taxon>Ascomycota</taxon>
        <taxon>Pezizomycotina</taxon>
        <taxon>Sordariomycetes</taxon>
        <taxon>Sordariomycetidae</taxon>
        <taxon>Sordariales</taxon>
        <taxon>Chaetomiaceae</taxon>
        <taxon>Parachaetomium</taxon>
    </lineage>
</organism>
<dbReference type="SFLD" id="SFLDS00019">
    <property type="entry name" value="Glutathione_Transferase_(cytos"/>
    <property type="match status" value="1"/>
</dbReference>
<dbReference type="PANTHER" id="PTHR43968:SF13">
    <property type="entry name" value="GLUTATHIONE TRANSFERASE OMEGA-1"/>
    <property type="match status" value="1"/>
</dbReference>
<dbReference type="InterPro" id="IPR036249">
    <property type="entry name" value="Thioredoxin-like_sf"/>
</dbReference>
<name>A0AAN6P4P0_9PEZI</name>
<feature type="domain" description="GST N-terminal" evidence="2">
    <location>
        <begin position="27"/>
        <end position="106"/>
    </location>
</feature>
<dbReference type="Gene3D" id="3.40.30.10">
    <property type="entry name" value="Glutaredoxin"/>
    <property type="match status" value="1"/>
</dbReference>
<proteinExistence type="inferred from homology"/>
<dbReference type="Proteomes" id="UP001303115">
    <property type="component" value="Unassembled WGS sequence"/>
</dbReference>
<comment type="similarity">
    <text evidence="1">Belongs to the GST superfamily.</text>
</comment>
<dbReference type="PROSITE" id="PS50405">
    <property type="entry name" value="GST_CTER"/>
    <property type="match status" value="1"/>
</dbReference>
<comment type="caution">
    <text evidence="4">The sequence shown here is derived from an EMBL/GenBank/DDBJ whole genome shotgun (WGS) entry which is preliminary data.</text>
</comment>
<dbReference type="PANTHER" id="PTHR43968">
    <property type="match status" value="1"/>
</dbReference>
<dbReference type="InterPro" id="IPR050983">
    <property type="entry name" value="GST_Omega/HSP26"/>
</dbReference>
<dbReference type="SFLD" id="SFLDG00358">
    <property type="entry name" value="Main_(cytGST)"/>
    <property type="match status" value="1"/>
</dbReference>
<evidence type="ECO:0000259" key="3">
    <source>
        <dbReference type="PROSITE" id="PS50405"/>
    </source>
</evidence>